<evidence type="ECO:0000259" key="2">
    <source>
        <dbReference type="Pfam" id="PF11845"/>
    </source>
</evidence>
<organism evidence="3 4">
    <name type="scientific">Neorhodopirellula lusitana</name>
    <dbReference type="NCBI Taxonomy" id="445327"/>
    <lineage>
        <taxon>Bacteria</taxon>
        <taxon>Pseudomonadati</taxon>
        <taxon>Planctomycetota</taxon>
        <taxon>Planctomycetia</taxon>
        <taxon>Pirellulales</taxon>
        <taxon>Pirellulaceae</taxon>
        <taxon>Neorhodopirellula</taxon>
    </lineage>
</organism>
<accession>A0ABY1QB27</accession>
<dbReference type="EMBL" id="FXUG01000007">
    <property type="protein sequence ID" value="SMP61620.1"/>
    <property type="molecule type" value="Genomic_DNA"/>
</dbReference>
<keyword evidence="4" id="KW-1185">Reference proteome</keyword>
<reference evidence="3 4" key="1">
    <citation type="submission" date="2017-05" db="EMBL/GenBank/DDBJ databases">
        <authorList>
            <person name="Varghese N."/>
            <person name="Submissions S."/>
        </authorList>
    </citation>
    <scope>NUCLEOTIDE SEQUENCE [LARGE SCALE GENOMIC DNA]</scope>
    <source>
        <strain evidence="3 4">DSM 25457</strain>
    </source>
</reference>
<feature type="region of interest" description="Disordered" evidence="1">
    <location>
        <begin position="23"/>
        <end position="62"/>
    </location>
</feature>
<sequence length="213" mass="23485">MKYPAALLIGLNIIAAMPMLHGDEQSISPESPPKASVSPTPTQTESTGQDEPPNEGPKEPRVPAATSIHEARARAMLLHESIRGTLQVVHRDFFDEDNARDIPSASLEDVFAELAASYDVKLKWLIVETDIVNVDHQPEDLFEKEAVIALKQGKQSHEGVVDSRYRFAGPIRLASQCLKCHVKQRTSTEDRTAGLLISMPLNTPRTTPQTMAR</sequence>
<evidence type="ECO:0000313" key="4">
    <source>
        <dbReference type="Proteomes" id="UP001158067"/>
    </source>
</evidence>
<dbReference type="Proteomes" id="UP001158067">
    <property type="component" value="Unassembled WGS sequence"/>
</dbReference>
<dbReference type="RefSeq" id="WP_283433206.1">
    <property type="nucleotide sequence ID" value="NZ_FXUG01000007.1"/>
</dbReference>
<evidence type="ECO:0000313" key="3">
    <source>
        <dbReference type="EMBL" id="SMP61620.1"/>
    </source>
</evidence>
<feature type="domain" description="Tll0287-like" evidence="2">
    <location>
        <begin position="68"/>
        <end position="189"/>
    </location>
</feature>
<comment type="caution">
    <text evidence="3">The sequence shown here is derived from an EMBL/GenBank/DDBJ whole genome shotgun (WGS) entry which is preliminary data.</text>
</comment>
<protein>
    <recommendedName>
        <fullName evidence="2">Tll0287-like domain-containing protein</fullName>
    </recommendedName>
</protein>
<gene>
    <name evidence="3" type="ORF">SAMN06265222_107129</name>
</gene>
<feature type="compositionally biased region" description="Polar residues" evidence="1">
    <location>
        <begin position="37"/>
        <end position="49"/>
    </location>
</feature>
<dbReference type="InterPro" id="IPR021796">
    <property type="entry name" value="Tll0287-like_dom"/>
</dbReference>
<name>A0ABY1QB27_9BACT</name>
<dbReference type="Pfam" id="PF11845">
    <property type="entry name" value="Tll0287-like"/>
    <property type="match status" value="1"/>
</dbReference>
<proteinExistence type="predicted"/>
<evidence type="ECO:0000256" key="1">
    <source>
        <dbReference type="SAM" id="MobiDB-lite"/>
    </source>
</evidence>